<protein>
    <recommendedName>
        <fullName evidence="6">Protein phosphatase 1 regulatory subunit 7</fullName>
    </recommendedName>
</protein>
<dbReference type="EnsemblPlants" id="Kaladp0056s0137.1.v1.1">
    <property type="protein sequence ID" value="Kaladp0056s0137.1.v1.1"/>
    <property type="gene ID" value="Kaladp0056s0137.v1.1"/>
</dbReference>
<evidence type="ECO:0000256" key="1">
    <source>
        <dbReference type="ARBA" id="ARBA00022614"/>
    </source>
</evidence>
<feature type="compositionally biased region" description="Basic and acidic residues" evidence="3">
    <location>
        <begin position="281"/>
        <end position="293"/>
    </location>
</feature>
<dbReference type="InterPro" id="IPR032675">
    <property type="entry name" value="LRR_dom_sf"/>
</dbReference>
<reference evidence="4" key="1">
    <citation type="submission" date="2021-01" db="UniProtKB">
        <authorList>
            <consortium name="EnsemblPlants"/>
        </authorList>
    </citation>
    <scope>IDENTIFICATION</scope>
</reference>
<accession>A0A7N0UA71</accession>
<keyword evidence="2" id="KW-0677">Repeat</keyword>
<proteinExistence type="predicted"/>
<evidence type="ECO:0000256" key="2">
    <source>
        <dbReference type="ARBA" id="ARBA00022737"/>
    </source>
</evidence>
<feature type="compositionally biased region" description="Basic and acidic residues" evidence="3">
    <location>
        <begin position="302"/>
        <end position="317"/>
    </location>
</feature>
<organism evidence="4 5">
    <name type="scientific">Kalanchoe fedtschenkoi</name>
    <name type="common">Lavender scallops</name>
    <name type="synonym">South American air plant</name>
    <dbReference type="NCBI Taxonomy" id="63787"/>
    <lineage>
        <taxon>Eukaryota</taxon>
        <taxon>Viridiplantae</taxon>
        <taxon>Streptophyta</taxon>
        <taxon>Embryophyta</taxon>
        <taxon>Tracheophyta</taxon>
        <taxon>Spermatophyta</taxon>
        <taxon>Magnoliopsida</taxon>
        <taxon>eudicotyledons</taxon>
        <taxon>Gunneridae</taxon>
        <taxon>Pentapetalae</taxon>
        <taxon>Saxifragales</taxon>
        <taxon>Crassulaceae</taxon>
        <taxon>Kalanchoe</taxon>
    </lineage>
</organism>
<dbReference type="Pfam" id="PF00560">
    <property type="entry name" value="LRR_1"/>
    <property type="match status" value="1"/>
</dbReference>
<dbReference type="PROSITE" id="PS51450">
    <property type="entry name" value="LRR"/>
    <property type="match status" value="4"/>
</dbReference>
<dbReference type="OMA" id="LIMRWSD"/>
<dbReference type="AlphaFoldDB" id="A0A7N0UA71"/>
<feature type="region of interest" description="Disordered" evidence="3">
    <location>
        <begin position="377"/>
        <end position="403"/>
    </location>
</feature>
<dbReference type="Pfam" id="PF12799">
    <property type="entry name" value="LRR_4"/>
    <property type="match status" value="1"/>
</dbReference>
<keyword evidence="5" id="KW-1185">Reference proteome</keyword>
<dbReference type="InterPro" id="IPR025875">
    <property type="entry name" value="Leu-rich_rpt_4"/>
</dbReference>
<dbReference type="Gene3D" id="3.80.10.10">
    <property type="entry name" value="Ribonuclease Inhibitor"/>
    <property type="match status" value="2"/>
</dbReference>
<dbReference type="InterPro" id="IPR050836">
    <property type="entry name" value="SDS22/Internalin_LRR"/>
</dbReference>
<dbReference type="SMART" id="SM00365">
    <property type="entry name" value="LRR_SD22"/>
    <property type="match status" value="6"/>
</dbReference>
<sequence>MTRLSFDKILQEKGTEDPSTITSLVLTHRALSDVSCLAEFKNLERLDLGFNTLSSLEDLKSCVNLKWLSVIQNKLQSLKGIEGLTKLTVLNAGKNQLRSMDEVCSVVSLRALILNDNEITSICPLHQLKELNTLVLSKNPVRDIKKSLEKTKSLTKLSLSHCQLQTLSSSLKSCTELKELRLAHNEITVLPSELANNVKIHTLDLGNNSIINWSDLKVLNSLSNLKNLNLHGNPIADKAKFVIKVKRLIPNLQILNTKPLDKYTHDKQKDVEPSTFSTASEVKKQEKDGDQAKKNKKTKHRKDLDDEHGGAETIEKKSKPKKRKTESKHDGSTLVEKAPEKRSKAVRKVGADVIDDTDTPFTELVVYDLENLEDASDKLGNHPSNAGHATVTYPSKKKKGTSLASGAKALELLATPVDVGMGGPSTWD</sequence>
<dbReference type="InterPro" id="IPR001611">
    <property type="entry name" value="Leu-rich_rpt"/>
</dbReference>
<dbReference type="PANTHER" id="PTHR46652:SF7">
    <property type="entry name" value="LEUCINE-RICH REPEAT AND IQ DOMAIN-CONTAINING PROTEIN 1"/>
    <property type="match status" value="1"/>
</dbReference>
<dbReference type="Proteomes" id="UP000594263">
    <property type="component" value="Unplaced"/>
</dbReference>
<dbReference type="PANTHER" id="PTHR46652">
    <property type="entry name" value="LEUCINE-RICH REPEAT AND IQ DOMAIN-CONTAINING PROTEIN 1-RELATED"/>
    <property type="match status" value="1"/>
</dbReference>
<feature type="compositionally biased region" description="Basic and acidic residues" evidence="3">
    <location>
        <begin position="327"/>
        <end position="343"/>
    </location>
</feature>
<feature type="region of interest" description="Disordered" evidence="3">
    <location>
        <begin position="264"/>
        <end position="347"/>
    </location>
</feature>
<evidence type="ECO:0008006" key="6">
    <source>
        <dbReference type="Google" id="ProtNLM"/>
    </source>
</evidence>
<dbReference type="SUPFAM" id="SSF52058">
    <property type="entry name" value="L domain-like"/>
    <property type="match status" value="1"/>
</dbReference>
<keyword evidence="1" id="KW-0433">Leucine-rich repeat</keyword>
<dbReference type="Gramene" id="Kaladp0056s0137.1.v1.1">
    <property type="protein sequence ID" value="Kaladp0056s0137.1.v1.1"/>
    <property type="gene ID" value="Kaladp0056s0137.v1.1"/>
</dbReference>
<name>A0A7N0UA71_KALFE</name>
<dbReference type="SMART" id="SM00369">
    <property type="entry name" value="LRR_TYP"/>
    <property type="match status" value="5"/>
</dbReference>
<evidence type="ECO:0000313" key="5">
    <source>
        <dbReference type="Proteomes" id="UP000594263"/>
    </source>
</evidence>
<dbReference type="InterPro" id="IPR003591">
    <property type="entry name" value="Leu-rich_rpt_typical-subtyp"/>
</dbReference>
<evidence type="ECO:0000256" key="3">
    <source>
        <dbReference type="SAM" id="MobiDB-lite"/>
    </source>
</evidence>
<evidence type="ECO:0000313" key="4">
    <source>
        <dbReference type="EnsemblPlants" id="Kaladp0056s0137.1.v1.1"/>
    </source>
</evidence>